<feature type="non-terminal residue" evidence="3">
    <location>
        <position position="134"/>
    </location>
</feature>
<evidence type="ECO:0000313" key="4">
    <source>
        <dbReference type="Proteomes" id="UP000626109"/>
    </source>
</evidence>
<evidence type="ECO:0000313" key="3">
    <source>
        <dbReference type="EMBL" id="CAE8721442.1"/>
    </source>
</evidence>
<reference evidence="3" key="1">
    <citation type="submission" date="2021-02" db="EMBL/GenBank/DDBJ databases">
        <authorList>
            <person name="Dougan E. K."/>
            <person name="Rhodes N."/>
            <person name="Thang M."/>
            <person name="Chan C."/>
        </authorList>
    </citation>
    <scope>NUCLEOTIDE SEQUENCE</scope>
</reference>
<name>A0A813L311_POLGL</name>
<feature type="signal peptide" evidence="2">
    <location>
        <begin position="1"/>
        <end position="26"/>
    </location>
</feature>
<dbReference type="EMBL" id="CAJNNW010034056">
    <property type="protein sequence ID" value="CAE8721442.1"/>
    <property type="molecule type" value="Genomic_DNA"/>
</dbReference>
<dbReference type="Proteomes" id="UP000626109">
    <property type="component" value="Unassembled WGS sequence"/>
</dbReference>
<feature type="region of interest" description="Disordered" evidence="1">
    <location>
        <begin position="110"/>
        <end position="134"/>
    </location>
</feature>
<gene>
    <name evidence="3" type="ORF">PGLA2088_LOCUS41930</name>
</gene>
<feature type="chain" id="PRO_5032276064" evidence="2">
    <location>
        <begin position="27"/>
        <end position="134"/>
    </location>
</feature>
<dbReference type="AlphaFoldDB" id="A0A813L311"/>
<protein>
    <submittedName>
        <fullName evidence="3">Uncharacterized protein</fullName>
    </submittedName>
</protein>
<comment type="caution">
    <text evidence="3">The sequence shown here is derived from an EMBL/GenBank/DDBJ whole genome shotgun (WGS) entry which is preliminary data.</text>
</comment>
<evidence type="ECO:0000256" key="1">
    <source>
        <dbReference type="SAM" id="MobiDB-lite"/>
    </source>
</evidence>
<accession>A0A813L311</accession>
<evidence type="ECO:0000256" key="2">
    <source>
        <dbReference type="SAM" id="SignalP"/>
    </source>
</evidence>
<proteinExistence type="predicted"/>
<sequence>VSSIGWTKASFLALLLKIFWLRLVQGLAMTAIRSSCYQGLSCYGRPLELWLDSVCMARDMGVSAVIYLTLLPLVILSSISESICPTFSIHHLLIYRQPGHTTREIVEKPTIWGSGRPHDDLEDGETSGSTSDEH</sequence>
<organism evidence="3 4">
    <name type="scientific">Polarella glacialis</name>
    <name type="common">Dinoflagellate</name>
    <dbReference type="NCBI Taxonomy" id="89957"/>
    <lineage>
        <taxon>Eukaryota</taxon>
        <taxon>Sar</taxon>
        <taxon>Alveolata</taxon>
        <taxon>Dinophyceae</taxon>
        <taxon>Suessiales</taxon>
        <taxon>Suessiaceae</taxon>
        <taxon>Polarella</taxon>
    </lineage>
</organism>
<keyword evidence="2" id="KW-0732">Signal</keyword>